<gene>
    <name evidence="9" type="primary">LIA1</name>
    <name evidence="10" type="ORF">BS47DRAFT_1390730</name>
</gene>
<feature type="binding site" evidence="9">
    <location>
        <position position="302"/>
    </location>
    <ligand>
        <name>Fe cation</name>
        <dbReference type="ChEBI" id="CHEBI:24875"/>
        <label>2</label>
    </ligand>
</feature>
<keyword evidence="6 9" id="KW-0408">Iron</keyword>
<keyword evidence="3 9" id="KW-0479">Metal-binding</keyword>
<keyword evidence="7 9" id="KW-0503">Monooxygenase</keyword>
<keyword evidence="9" id="KW-0963">Cytoplasm</keyword>
<dbReference type="Gene3D" id="1.25.10.10">
    <property type="entry name" value="Leucine-rich Repeat Variant"/>
    <property type="match status" value="2"/>
</dbReference>
<keyword evidence="8 9" id="KW-0386">Hypusine biosynthesis</keyword>
<dbReference type="SUPFAM" id="SSF48371">
    <property type="entry name" value="ARM repeat"/>
    <property type="match status" value="1"/>
</dbReference>
<dbReference type="InterPro" id="IPR016024">
    <property type="entry name" value="ARM-type_fold"/>
</dbReference>
<feature type="binding site" evidence="9">
    <location>
        <position position="88"/>
    </location>
    <ligand>
        <name>Fe cation</name>
        <dbReference type="ChEBI" id="CHEBI:24875"/>
        <label>1</label>
    </ligand>
</feature>
<protein>
    <recommendedName>
        <fullName evidence="9">Deoxyhypusine hydroxylase</fullName>
        <shortName evidence="9">DOHH</shortName>
        <ecNumber evidence="9">1.14.99.29</ecNumber>
    </recommendedName>
    <alternativeName>
        <fullName evidence="9">Deoxyhypusine dioxygenase</fullName>
    </alternativeName>
    <alternativeName>
        <fullName evidence="9">Deoxyhypusine monooxygenase</fullName>
    </alternativeName>
</protein>
<evidence type="ECO:0000256" key="1">
    <source>
        <dbReference type="ARBA" id="ARBA00000068"/>
    </source>
</evidence>
<dbReference type="AlphaFoldDB" id="A0A9P6B2F8"/>
<dbReference type="EC" id="1.14.99.29" evidence="9"/>
<evidence type="ECO:0000256" key="2">
    <source>
        <dbReference type="ARBA" id="ARBA00005041"/>
    </source>
</evidence>
<comment type="pathway">
    <text evidence="2 9">Protein modification; eIF5A hypusination.</text>
</comment>
<evidence type="ECO:0000313" key="10">
    <source>
        <dbReference type="EMBL" id="KAF9516483.1"/>
    </source>
</evidence>
<comment type="function">
    <text evidence="9">Catalyzes the hydroxylation of the N(6)-(4-aminobutyl)-L-lysine intermediate to form hypusine, an essential post-translational modification only found in mature eIF-5A factor.</text>
</comment>
<feature type="binding site" evidence="9">
    <location>
        <position position="268"/>
    </location>
    <ligand>
        <name>Fe cation</name>
        <dbReference type="ChEBI" id="CHEBI:24875"/>
        <label>2</label>
    </ligand>
</feature>
<evidence type="ECO:0000256" key="7">
    <source>
        <dbReference type="ARBA" id="ARBA00023033"/>
    </source>
</evidence>
<dbReference type="PANTHER" id="PTHR12697:SF5">
    <property type="entry name" value="DEOXYHYPUSINE HYDROXYLASE"/>
    <property type="match status" value="1"/>
</dbReference>
<proteinExistence type="inferred from homology"/>
<dbReference type="GO" id="GO:0046872">
    <property type="term" value="F:metal ion binding"/>
    <property type="evidence" value="ECO:0007669"/>
    <property type="project" value="UniProtKB-KW"/>
</dbReference>
<dbReference type="InterPro" id="IPR011989">
    <property type="entry name" value="ARM-like"/>
</dbReference>
<sequence length="382" mass="41017">MTESTSAETAGFFSSTSPIAPIGDKTLQSLSDQLLNSSGTTPLHSRFRALFTLKSICIPPFTSPVSSSIVSTIAAGFSSDRTSALLRHELAYVLGQIGSPLAIPILEQVLCDVQGQEEMVRHEAAEALAAIGSTSSIPLLQKFATEPGRGGKDDGRVVRETCEIALAKIQWNQSDEAKKAQAEGELLDRYGVFVNYFKQFTSIDPAPPLIAHSPLVTMPPSTIDKEIPAARSHSAITDSHVCITKYRHPEAIDALCAGFDDDSALFKHEIAFILGQLSHPHSIPALVEVLKRPNESAMVRHEAAEALGGIPSPSVADDDGLEAKGSGSAVFKLLREWAAKDDAPQVVRDSCVVAVDMWEYENSSQFQYANGLEEKSETIAVS</sequence>
<feature type="binding site" evidence="9">
    <location>
        <position position="123"/>
    </location>
    <ligand>
        <name>Fe cation</name>
        <dbReference type="ChEBI" id="CHEBI:24875"/>
        <label>1</label>
    </ligand>
</feature>
<comment type="similarity">
    <text evidence="9">Belongs to the deoxyhypusine hydroxylase family.</text>
</comment>
<comment type="caution">
    <text evidence="10">The sequence shown here is derived from an EMBL/GenBank/DDBJ whole genome shotgun (WGS) entry which is preliminary data.</text>
</comment>
<comment type="subcellular location">
    <subcellularLocation>
        <location evidence="9">Cytoplasm</location>
    </subcellularLocation>
    <subcellularLocation>
        <location evidence="9">Nucleus</location>
    </subcellularLocation>
</comment>
<evidence type="ECO:0000256" key="8">
    <source>
        <dbReference type="ARBA" id="ARBA00023256"/>
    </source>
</evidence>
<evidence type="ECO:0000256" key="3">
    <source>
        <dbReference type="ARBA" id="ARBA00022723"/>
    </source>
</evidence>
<evidence type="ECO:0000256" key="5">
    <source>
        <dbReference type="ARBA" id="ARBA00023002"/>
    </source>
</evidence>
<accession>A0A9P6B2F8</accession>
<feature type="binding site" evidence="9">
    <location>
        <position position="269"/>
    </location>
    <ligand>
        <name>Fe cation</name>
        <dbReference type="ChEBI" id="CHEBI:24875"/>
        <label>2</label>
    </ligand>
</feature>
<dbReference type="OrthoDB" id="421002at2759"/>
<keyword evidence="4" id="KW-0677">Repeat</keyword>
<dbReference type="HAMAP" id="MF_03101">
    <property type="entry name" value="Deoxyhypusine_hydroxylase"/>
    <property type="match status" value="1"/>
</dbReference>
<dbReference type="SMART" id="SM00567">
    <property type="entry name" value="EZ_HEAT"/>
    <property type="match status" value="4"/>
</dbReference>
<dbReference type="Proteomes" id="UP000886523">
    <property type="component" value="Unassembled WGS sequence"/>
</dbReference>
<organism evidence="10 11">
    <name type="scientific">Hydnum rufescens UP504</name>
    <dbReference type="NCBI Taxonomy" id="1448309"/>
    <lineage>
        <taxon>Eukaryota</taxon>
        <taxon>Fungi</taxon>
        <taxon>Dikarya</taxon>
        <taxon>Basidiomycota</taxon>
        <taxon>Agaricomycotina</taxon>
        <taxon>Agaricomycetes</taxon>
        <taxon>Cantharellales</taxon>
        <taxon>Hydnaceae</taxon>
        <taxon>Hydnum</taxon>
    </lineage>
</organism>
<comment type="catalytic activity">
    <reaction evidence="1 9">
        <text>[eIF5A protein]-deoxyhypusine + AH2 + O2 = [eIF5A protein]-hypusine + A + H2O</text>
        <dbReference type="Rhea" id="RHEA:14101"/>
        <dbReference type="Rhea" id="RHEA-COMP:10144"/>
        <dbReference type="Rhea" id="RHEA-COMP:12592"/>
        <dbReference type="ChEBI" id="CHEBI:13193"/>
        <dbReference type="ChEBI" id="CHEBI:15377"/>
        <dbReference type="ChEBI" id="CHEBI:15379"/>
        <dbReference type="ChEBI" id="CHEBI:17499"/>
        <dbReference type="ChEBI" id="CHEBI:82657"/>
        <dbReference type="ChEBI" id="CHEBI:91175"/>
        <dbReference type="EC" id="1.14.99.29"/>
    </reaction>
</comment>
<evidence type="ECO:0000256" key="6">
    <source>
        <dbReference type="ARBA" id="ARBA00023004"/>
    </source>
</evidence>
<feature type="binding site" evidence="9">
    <location>
        <position position="301"/>
    </location>
    <ligand>
        <name>Fe cation</name>
        <dbReference type="ChEBI" id="CHEBI:24875"/>
        <label>2</label>
    </ligand>
</feature>
<evidence type="ECO:0000313" key="11">
    <source>
        <dbReference type="Proteomes" id="UP000886523"/>
    </source>
</evidence>
<keyword evidence="9" id="KW-0539">Nucleus</keyword>
<dbReference type="InterPro" id="IPR027517">
    <property type="entry name" value="Deoxyhypusine_hydroxylase"/>
</dbReference>
<evidence type="ECO:0000256" key="4">
    <source>
        <dbReference type="ARBA" id="ARBA00022737"/>
    </source>
</evidence>
<name>A0A9P6B2F8_9AGAM</name>
<dbReference type="GO" id="GO:0005737">
    <property type="term" value="C:cytoplasm"/>
    <property type="evidence" value="ECO:0007669"/>
    <property type="project" value="UniProtKB-SubCell"/>
</dbReference>
<dbReference type="InterPro" id="IPR004155">
    <property type="entry name" value="PBS_lyase_HEAT"/>
</dbReference>
<dbReference type="EMBL" id="MU128939">
    <property type="protein sequence ID" value="KAF9516483.1"/>
    <property type="molecule type" value="Genomic_DNA"/>
</dbReference>
<feature type="binding site" evidence="9">
    <location>
        <position position="122"/>
    </location>
    <ligand>
        <name>Fe cation</name>
        <dbReference type="ChEBI" id="CHEBI:24875"/>
        <label>1</label>
    </ligand>
</feature>
<reference evidence="10" key="1">
    <citation type="journal article" date="2020" name="Nat. Commun.">
        <title>Large-scale genome sequencing of mycorrhizal fungi provides insights into the early evolution of symbiotic traits.</title>
        <authorList>
            <person name="Miyauchi S."/>
            <person name="Kiss E."/>
            <person name="Kuo A."/>
            <person name="Drula E."/>
            <person name="Kohler A."/>
            <person name="Sanchez-Garcia M."/>
            <person name="Morin E."/>
            <person name="Andreopoulos B."/>
            <person name="Barry K.W."/>
            <person name="Bonito G."/>
            <person name="Buee M."/>
            <person name="Carver A."/>
            <person name="Chen C."/>
            <person name="Cichocki N."/>
            <person name="Clum A."/>
            <person name="Culley D."/>
            <person name="Crous P.W."/>
            <person name="Fauchery L."/>
            <person name="Girlanda M."/>
            <person name="Hayes R.D."/>
            <person name="Keri Z."/>
            <person name="LaButti K."/>
            <person name="Lipzen A."/>
            <person name="Lombard V."/>
            <person name="Magnuson J."/>
            <person name="Maillard F."/>
            <person name="Murat C."/>
            <person name="Nolan M."/>
            <person name="Ohm R.A."/>
            <person name="Pangilinan J."/>
            <person name="Pereira M.F."/>
            <person name="Perotto S."/>
            <person name="Peter M."/>
            <person name="Pfister S."/>
            <person name="Riley R."/>
            <person name="Sitrit Y."/>
            <person name="Stielow J.B."/>
            <person name="Szollosi G."/>
            <person name="Zifcakova L."/>
            <person name="Stursova M."/>
            <person name="Spatafora J.W."/>
            <person name="Tedersoo L."/>
            <person name="Vaario L.M."/>
            <person name="Yamada A."/>
            <person name="Yan M."/>
            <person name="Wang P."/>
            <person name="Xu J."/>
            <person name="Bruns T."/>
            <person name="Baldrian P."/>
            <person name="Vilgalys R."/>
            <person name="Dunand C."/>
            <person name="Henrissat B."/>
            <person name="Grigoriev I.V."/>
            <person name="Hibbett D."/>
            <person name="Nagy L.G."/>
            <person name="Martin F.M."/>
        </authorList>
    </citation>
    <scope>NUCLEOTIDE SEQUENCE</scope>
    <source>
        <strain evidence="10">UP504</strain>
    </source>
</reference>
<dbReference type="PANTHER" id="PTHR12697">
    <property type="entry name" value="PBS LYASE HEAT-LIKE PROTEIN"/>
    <property type="match status" value="1"/>
</dbReference>
<dbReference type="GO" id="GO:0005634">
    <property type="term" value="C:nucleus"/>
    <property type="evidence" value="ECO:0007669"/>
    <property type="project" value="UniProtKB-SubCell"/>
</dbReference>
<feature type="binding site" evidence="9">
    <location>
        <position position="89"/>
    </location>
    <ligand>
        <name>Fe cation</name>
        <dbReference type="ChEBI" id="CHEBI:24875"/>
        <label>1</label>
    </ligand>
</feature>
<dbReference type="Pfam" id="PF13646">
    <property type="entry name" value="HEAT_2"/>
    <property type="match status" value="2"/>
</dbReference>
<comment type="cofactor">
    <cofactor evidence="9">
        <name>Fe(2+)</name>
        <dbReference type="ChEBI" id="CHEBI:29033"/>
    </cofactor>
    <text evidence="9">Binds 2 Fe(2+) ions per subunit.</text>
</comment>
<keyword evidence="5 9" id="KW-0560">Oxidoreductase</keyword>
<keyword evidence="11" id="KW-1185">Reference proteome</keyword>
<evidence type="ECO:0000256" key="9">
    <source>
        <dbReference type="HAMAP-Rule" id="MF_03101"/>
    </source>
</evidence>
<dbReference type="GO" id="GO:0019135">
    <property type="term" value="F:deoxyhypusine monooxygenase activity"/>
    <property type="evidence" value="ECO:0007669"/>
    <property type="project" value="UniProtKB-UniRule"/>
</dbReference>